<evidence type="ECO:0000313" key="1">
    <source>
        <dbReference type="EMBL" id="NMU82745.1"/>
    </source>
</evidence>
<feature type="non-terminal residue" evidence="1">
    <location>
        <position position="103"/>
    </location>
</feature>
<sequence>MERVTKAYWIGEPLHTLPEEFKAEFEQHFDLLDCSNDISVLSDKEFCYFFYYITHDPTDHAKSIATLCENLDKKLIVVTKENTECCLPPSHITAECYELNENT</sequence>
<accession>A0A7Y0SFZ7</accession>
<protein>
    <submittedName>
        <fullName evidence="1">AraC family transcriptional regulator</fullName>
    </submittedName>
</protein>
<evidence type="ECO:0000313" key="2">
    <source>
        <dbReference type="Proteomes" id="UP000518904"/>
    </source>
</evidence>
<dbReference type="AlphaFoldDB" id="A0A7Y0SFZ7"/>
<dbReference type="EMBL" id="JABCLB010000961">
    <property type="protein sequence ID" value="NMU82745.1"/>
    <property type="molecule type" value="Genomic_DNA"/>
</dbReference>
<reference evidence="1 2" key="1">
    <citation type="submission" date="2020-04" db="EMBL/GenBank/DDBJ databases">
        <title>Whole-genome sequencing of Vibrio spp. from China reveals different genetic environments of blaCTX-M-14 among diverse lineages.</title>
        <authorList>
            <person name="Zheng Z."/>
            <person name="Ye L."/>
            <person name="Chen S."/>
        </authorList>
    </citation>
    <scope>NUCLEOTIDE SEQUENCE [LARGE SCALE GENOMIC DNA]</scope>
    <source>
        <strain evidence="1 2">Vb0551</strain>
    </source>
</reference>
<dbReference type="Proteomes" id="UP000518904">
    <property type="component" value="Unassembled WGS sequence"/>
</dbReference>
<name>A0A7Y0SFZ7_VIBPH</name>
<organism evidence="1 2">
    <name type="scientific">Vibrio parahaemolyticus</name>
    <dbReference type="NCBI Taxonomy" id="670"/>
    <lineage>
        <taxon>Bacteria</taxon>
        <taxon>Pseudomonadati</taxon>
        <taxon>Pseudomonadota</taxon>
        <taxon>Gammaproteobacteria</taxon>
        <taxon>Vibrionales</taxon>
        <taxon>Vibrionaceae</taxon>
        <taxon>Vibrio</taxon>
    </lineage>
</organism>
<comment type="caution">
    <text evidence="1">The sequence shown here is derived from an EMBL/GenBank/DDBJ whole genome shotgun (WGS) entry which is preliminary data.</text>
</comment>
<proteinExistence type="predicted"/>
<gene>
    <name evidence="1" type="ORF">HKB16_07595</name>
</gene>